<dbReference type="RefSeq" id="WP_188665307.1">
    <property type="nucleotide sequence ID" value="NZ_BMJI01000001.1"/>
</dbReference>
<dbReference type="InterPro" id="IPR016161">
    <property type="entry name" value="Ald_DH/histidinol_DH"/>
</dbReference>
<comment type="similarity">
    <text evidence="1 5">Belongs to the aldehyde dehydrogenase family.</text>
</comment>
<keyword evidence="8" id="KW-1185">Reference proteome</keyword>
<dbReference type="InterPro" id="IPR015590">
    <property type="entry name" value="Aldehyde_DH_dom"/>
</dbReference>
<evidence type="ECO:0000256" key="4">
    <source>
        <dbReference type="PROSITE-ProRule" id="PRU10007"/>
    </source>
</evidence>
<dbReference type="InterPro" id="IPR029510">
    <property type="entry name" value="Ald_DH_CS_GLU"/>
</dbReference>
<dbReference type="Proteomes" id="UP000597761">
    <property type="component" value="Unassembled WGS sequence"/>
</dbReference>
<dbReference type="CDD" id="cd07152">
    <property type="entry name" value="ALDH_BenzADH"/>
    <property type="match status" value="1"/>
</dbReference>
<evidence type="ECO:0000256" key="3">
    <source>
        <dbReference type="ARBA" id="ARBA00023027"/>
    </source>
</evidence>
<proteinExistence type="inferred from homology"/>
<evidence type="ECO:0000256" key="2">
    <source>
        <dbReference type="ARBA" id="ARBA00023002"/>
    </source>
</evidence>
<dbReference type="PANTHER" id="PTHR42986:SF1">
    <property type="entry name" value="BENZALDEHYDE DEHYDROGENASE YFMT"/>
    <property type="match status" value="1"/>
</dbReference>
<keyword evidence="2 5" id="KW-0560">Oxidoreductase</keyword>
<comment type="caution">
    <text evidence="7">The sequence shown here is derived from an EMBL/GenBank/DDBJ whole genome shotgun (WGS) entry which is preliminary data.</text>
</comment>
<dbReference type="InterPro" id="IPR016163">
    <property type="entry name" value="Ald_DH_C"/>
</dbReference>
<evidence type="ECO:0000313" key="8">
    <source>
        <dbReference type="Proteomes" id="UP000597761"/>
    </source>
</evidence>
<dbReference type="Pfam" id="PF00171">
    <property type="entry name" value="Aldedh"/>
    <property type="match status" value="1"/>
</dbReference>
<organism evidence="7 8">
    <name type="scientific">Tersicoccus solisilvae</name>
    <dbReference type="NCBI Taxonomy" id="1882339"/>
    <lineage>
        <taxon>Bacteria</taxon>
        <taxon>Bacillati</taxon>
        <taxon>Actinomycetota</taxon>
        <taxon>Actinomycetes</taxon>
        <taxon>Micrococcales</taxon>
        <taxon>Micrococcaceae</taxon>
        <taxon>Tersicoccus</taxon>
    </lineage>
</organism>
<dbReference type="PROSITE" id="PS00687">
    <property type="entry name" value="ALDEHYDE_DEHYDR_GLU"/>
    <property type="match status" value="1"/>
</dbReference>
<dbReference type="InterPro" id="IPR016162">
    <property type="entry name" value="Ald_DH_N"/>
</dbReference>
<evidence type="ECO:0000259" key="6">
    <source>
        <dbReference type="Pfam" id="PF00171"/>
    </source>
</evidence>
<evidence type="ECO:0000313" key="7">
    <source>
        <dbReference type="EMBL" id="GGC79884.1"/>
    </source>
</evidence>
<accession>A0ABQ1NM45</accession>
<feature type="domain" description="Aldehyde dehydrogenase" evidence="6">
    <location>
        <begin position="18"/>
        <end position="473"/>
    </location>
</feature>
<keyword evidence="3" id="KW-0520">NAD</keyword>
<evidence type="ECO:0000256" key="5">
    <source>
        <dbReference type="RuleBase" id="RU003345"/>
    </source>
</evidence>
<dbReference type="SUPFAM" id="SSF53720">
    <property type="entry name" value="ALDH-like"/>
    <property type="match status" value="1"/>
</dbReference>
<protein>
    <submittedName>
        <fullName evidence="7">Aldehyde dehydrogenase</fullName>
    </submittedName>
</protein>
<dbReference type="EMBL" id="BMJI01000001">
    <property type="protein sequence ID" value="GGC79884.1"/>
    <property type="molecule type" value="Genomic_DNA"/>
</dbReference>
<evidence type="ECO:0000256" key="1">
    <source>
        <dbReference type="ARBA" id="ARBA00009986"/>
    </source>
</evidence>
<gene>
    <name evidence="7" type="ORF">GCM10011512_03150</name>
</gene>
<sequence length="485" mass="50159">MSLLETSTWDGKIFLNGWRTGRGGTADAIEPATGNALGSYGVATADDVAEAAEAAVAAQRSWAATTPENRAAVLRRAGDLWQEHAEEIEDWIMRESGAIKPKAQLETHIAANECYEAAALPSHPAGQVLATNDDRWSFARRKPSGVVSVIAPFNFPLILSIRAVAPALALGNAVLLKPDPRTAVCGGVALARVLEEAGLPAGLFAVLPGGADVGAAVVEAPQVQVVAFTGSTAAGRSVGEAAARGLKRAHLELGGNNALVVLPGTDVAKAASAGAFASFLHQGQICMTTGRHVVHESLYDEYVAALAEKAANLPVGDPTSGTAALGPIIDEKQLKRIDGIVQDAVLHGARLAAGGSNDGPFYQPTVLADVATDNPAWTQEIFGPVAPVVAYSTLDEAVALVNENEYGLSVGVLGDVGTAMTLADRLESGKVHINEQTVMDEANAPFGGVKASGNGSRIGGAEANIDAFTEVQWLTVRPEIADYPY</sequence>
<feature type="active site" evidence="4">
    <location>
        <position position="252"/>
    </location>
</feature>
<name>A0ABQ1NM45_9MICC</name>
<dbReference type="Gene3D" id="3.40.309.10">
    <property type="entry name" value="Aldehyde Dehydrogenase, Chain A, domain 2"/>
    <property type="match status" value="1"/>
</dbReference>
<dbReference type="Gene3D" id="3.40.605.10">
    <property type="entry name" value="Aldehyde Dehydrogenase, Chain A, domain 1"/>
    <property type="match status" value="1"/>
</dbReference>
<dbReference type="PANTHER" id="PTHR42986">
    <property type="entry name" value="BENZALDEHYDE DEHYDROGENASE YFMT"/>
    <property type="match status" value="1"/>
</dbReference>
<reference evidence="8" key="1">
    <citation type="journal article" date="2019" name="Int. J. Syst. Evol. Microbiol.">
        <title>The Global Catalogue of Microorganisms (GCM) 10K type strain sequencing project: providing services to taxonomists for standard genome sequencing and annotation.</title>
        <authorList>
            <consortium name="The Broad Institute Genomics Platform"/>
            <consortium name="The Broad Institute Genome Sequencing Center for Infectious Disease"/>
            <person name="Wu L."/>
            <person name="Ma J."/>
        </authorList>
    </citation>
    <scope>NUCLEOTIDE SEQUENCE [LARGE SCALE GENOMIC DNA]</scope>
    <source>
        <strain evidence="8">CGMCC 1.15480</strain>
    </source>
</reference>